<sequence>MESTPHSSKNLGAEPRHRMKGKLSSKQSTLPPSSSPPRNNHLHTNRIVEAQAEYDDAPHFEVPNDDPFGFLASERKLNVLKSQKKMDVIINAKPVPKAMKPIASKGKTSGKENSGVRQQTAASAGTHHPSSKSSASSELSPHRSSSVPVRSPLKDKMRGHPPDELHSDSSKEDDSACSSDTDHDSESQHSSAGGSEDHPRGDGDEDHDVTIRSLRSRDVLASKADESTPKPTKVKKRRAPRNKRATTSNTKSKKISKPLSEESELDDLEDDIREKYLSERQTRQEYFKRLESYEVAKEKVYII</sequence>
<dbReference type="AlphaFoldDB" id="A0A0H2RM81"/>
<feature type="compositionally biased region" description="Basic and acidic residues" evidence="1">
    <location>
        <begin position="152"/>
        <end position="187"/>
    </location>
</feature>
<evidence type="ECO:0000313" key="2">
    <source>
        <dbReference type="EMBL" id="KLO12717.1"/>
    </source>
</evidence>
<evidence type="ECO:0000256" key="1">
    <source>
        <dbReference type="SAM" id="MobiDB-lite"/>
    </source>
</evidence>
<reference evidence="2 3" key="1">
    <citation type="submission" date="2015-04" db="EMBL/GenBank/DDBJ databases">
        <title>Complete genome sequence of Schizopora paradoxa KUC8140, a cosmopolitan wood degrader in East Asia.</title>
        <authorList>
            <consortium name="DOE Joint Genome Institute"/>
            <person name="Min B."/>
            <person name="Park H."/>
            <person name="Jang Y."/>
            <person name="Kim J.-J."/>
            <person name="Kim K.H."/>
            <person name="Pangilinan J."/>
            <person name="Lipzen A."/>
            <person name="Riley R."/>
            <person name="Grigoriev I.V."/>
            <person name="Spatafora J.W."/>
            <person name="Choi I.-G."/>
        </authorList>
    </citation>
    <scope>NUCLEOTIDE SEQUENCE [LARGE SCALE GENOMIC DNA]</scope>
    <source>
        <strain evidence="2 3">KUC8140</strain>
    </source>
</reference>
<feature type="compositionally biased region" description="Basic and acidic residues" evidence="1">
    <location>
        <begin position="215"/>
        <end position="228"/>
    </location>
</feature>
<feature type="compositionally biased region" description="Polar residues" evidence="1">
    <location>
        <begin position="1"/>
        <end position="10"/>
    </location>
</feature>
<dbReference type="Proteomes" id="UP000053477">
    <property type="component" value="Unassembled WGS sequence"/>
</dbReference>
<proteinExistence type="predicted"/>
<keyword evidence="3" id="KW-1185">Reference proteome</keyword>
<feature type="region of interest" description="Disordered" evidence="1">
    <location>
        <begin position="1"/>
        <end position="64"/>
    </location>
</feature>
<feature type="region of interest" description="Disordered" evidence="1">
    <location>
        <begin position="88"/>
        <end position="269"/>
    </location>
</feature>
<feature type="compositionally biased region" description="Low complexity" evidence="1">
    <location>
        <begin position="131"/>
        <end position="151"/>
    </location>
</feature>
<evidence type="ECO:0000313" key="3">
    <source>
        <dbReference type="Proteomes" id="UP000053477"/>
    </source>
</evidence>
<accession>A0A0H2RM81</accession>
<gene>
    <name evidence="2" type="ORF">SCHPADRAFT_997928</name>
</gene>
<organism evidence="2 3">
    <name type="scientific">Schizopora paradoxa</name>
    <dbReference type="NCBI Taxonomy" id="27342"/>
    <lineage>
        <taxon>Eukaryota</taxon>
        <taxon>Fungi</taxon>
        <taxon>Dikarya</taxon>
        <taxon>Basidiomycota</taxon>
        <taxon>Agaricomycotina</taxon>
        <taxon>Agaricomycetes</taxon>
        <taxon>Hymenochaetales</taxon>
        <taxon>Schizoporaceae</taxon>
        <taxon>Schizopora</taxon>
    </lineage>
</organism>
<feature type="compositionally biased region" description="Polar residues" evidence="1">
    <location>
        <begin position="111"/>
        <end position="123"/>
    </location>
</feature>
<name>A0A0H2RM81_9AGAM</name>
<dbReference type="InParanoid" id="A0A0H2RM81"/>
<dbReference type="EMBL" id="KQ085972">
    <property type="protein sequence ID" value="KLO12717.1"/>
    <property type="molecule type" value="Genomic_DNA"/>
</dbReference>
<protein>
    <submittedName>
        <fullName evidence="2">Uncharacterized protein</fullName>
    </submittedName>
</protein>
<dbReference type="OrthoDB" id="3234283at2759"/>
<feature type="compositionally biased region" description="Basic residues" evidence="1">
    <location>
        <begin position="232"/>
        <end position="244"/>
    </location>
</feature>